<dbReference type="AlphaFoldDB" id="A0AA36IL92"/>
<feature type="non-terminal residue" evidence="1">
    <location>
        <position position="1"/>
    </location>
</feature>
<gene>
    <name evidence="1" type="ORF">EVOR1521_LOCUS14340</name>
</gene>
<keyword evidence="2" id="KW-1185">Reference proteome</keyword>
<feature type="non-terminal residue" evidence="1">
    <location>
        <position position="112"/>
    </location>
</feature>
<evidence type="ECO:0000313" key="2">
    <source>
        <dbReference type="Proteomes" id="UP001178507"/>
    </source>
</evidence>
<dbReference type="EMBL" id="CAUJNA010001696">
    <property type="protein sequence ID" value="CAJ1388487.1"/>
    <property type="molecule type" value="Genomic_DNA"/>
</dbReference>
<evidence type="ECO:0000313" key="1">
    <source>
        <dbReference type="EMBL" id="CAJ1388487.1"/>
    </source>
</evidence>
<organism evidence="1 2">
    <name type="scientific">Effrenium voratum</name>
    <dbReference type="NCBI Taxonomy" id="2562239"/>
    <lineage>
        <taxon>Eukaryota</taxon>
        <taxon>Sar</taxon>
        <taxon>Alveolata</taxon>
        <taxon>Dinophyceae</taxon>
        <taxon>Suessiales</taxon>
        <taxon>Symbiodiniaceae</taxon>
        <taxon>Effrenium</taxon>
    </lineage>
</organism>
<reference evidence="1" key="1">
    <citation type="submission" date="2023-08" db="EMBL/GenBank/DDBJ databases">
        <authorList>
            <person name="Chen Y."/>
            <person name="Shah S."/>
            <person name="Dougan E. K."/>
            <person name="Thang M."/>
            <person name="Chan C."/>
        </authorList>
    </citation>
    <scope>NUCLEOTIDE SEQUENCE</scope>
</reference>
<accession>A0AA36IL92</accession>
<proteinExistence type="predicted"/>
<dbReference type="Proteomes" id="UP001178507">
    <property type="component" value="Unassembled WGS sequence"/>
</dbReference>
<sequence>GDFQQIRLQIDGGNEHLFSGMIESVMDKDLQSLLNARGGATNNTHVISQKIANVLFKERYKQITDATQQLKLAKEALVSATDAVLLSEFSDGGGNNMFWERYIKAITDEIKD</sequence>
<protein>
    <submittedName>
        <fullName evidence="1">Uncharacterized protein</fullName>
    </submittedName>
</protein>
<name>A0AA36IL92_9DINO</name>
<comment type="caution">
    <text evidence="1">The sequence shown here is derived from an EMBL/GenBank/DDBJ whole genome shotgun (WGS) entry which is preliminary data.</text>
</comment>